<accession>A0A167WP18</accession>
<dbReference type="OrthoDB" id="419616at2759"/>
<reference evidence="2 3" key="1">
    <citation type="journal article" date="2016" name="Mol. Biol. Evol.">
        <title>Comparative Genomics of Early-Diverging Mushroom-Forming Fungi Provides Insights into the Origins of Lignocellulose Decay Capabilities.</title>
        <authorList>
            <person name="Nagy L.G."/>
            <person name="Riley R."/>
            <person name="Tritt A."/>
            <person name="Adam C."/>
            <person name="Daum C."/>
            <person name="Floudas D."/>
            <person name="Sun H."/>
            <person name="Yadav J.S."/>
            <person name="Pangilinan J."/>
            <person name="Larsson K.H."/>
            <person name="Matsuura K."/>
            <person name="Barry K."/>
            <person name="Labutti K."/>
            <person name="Kuo R."/>
            <person name="Ohm R.A."/>
            <person name="Bhattacharya S.S."/>
            <person name="Shirouzu T."/>
            <person name="Yoshinaga Y."/>
            <person name="Martin F.M."/>
            <person name="Grigoriev I.V."/>
            <person name="Hibbett D.S."/>
        </authorList>
    </citation>
    <scope>NUCLEOTIDE SEQUENCE [LARGE SCALE GENOMIC DNA]</scope>
    <source>
        <strain evidence="2 3">CBS 109695</strain>
    </source>
</reference>
<gene>
    <name evidence="2" type="ORF">FIBSPDRAFT_876670</name>
</gene>
<name>A0A167WP18_9AGAM</name>
<proteinExistence type="predicted"/>
<dbReference type="EMBL" id="KV417793">
    <property type="protein sequence ID" value="KZP06320.1"/>
    <property type="molecule type" value="Genomic_DNA"/>
</dbReference>
<evidence type="ECO:0000313" key="3">
    <source>
        <dbReference type="Proteomes" id="UP000076532"/>
    </source>
</evidence>
<dbReference type="Proteomes" id="UP000076532">
    <property type="component" value="Unassembled WGS sequence"/>
</dbReference>
<dbReference type="AlphaFoldDB" id="A0A167WP18"/>
<feature type="transmembrane region" description="Helical" evidence="1">
    <location>
        <begin position="189"/>
        <end position="208"/>
    </location>
</feature>
<sequence>FLWLGFEVVFVLYSYTPVPHGGLGFPAKQIGYALSSSGVLSVTMQLFLMPYILRTFDKAKMYNLCFCMYPLLFPIMSVLNIIARAGYDEATETLSAQATAAVWAGIALLLLMSRFAMMAFALSFILIKEHCPNESSMAMSFVSSALAHYLLPASSSDASHRALLHLYYSSSSVHTYSSSIYALSQEYNILYGFGWVPAMSFIAFLGVIQSTSVVRATRSAS</sequence>
<keyword evidence="1" id="KW-0812">Transmembrane</keyword>
<feature type="transmembrane region" description="Helical" evidence="1">
    <location>
        <begin position="30"/>
        <end position="49"/>
    </location>
</feature>
<keyword evidence="1" id="KW-0472">Membrane</keyword>
<organism evidence="2 3">
    <name type="scientific">Athelia psychrophila</name>
    <dbReference type="NCBI Taxonomy" id="1759441"/>
    <lineage>
        <taxon>Eukaryota</taxon>
        <taxon>Fungi</taxon>
        <taxon>Dikarya</taxon>
        <taxon>Basidiomycota</taxon>
        <taxon>Agaricomycotina</taxon>
        <taxon>Agaricomycetes</taxon>
        <taxon>Agaricomycetidae</taxon>
        <taxon>Atheliales</taxon>
        <taxon>Atheliaceae</taxon>
        <taxon>Athelia</taxon>
    </lineage>
</organism>
<evidence type="ECO:0000313" key="2">
    <source>
        <dbReference type="EMBL" id="KZP06320.1"/>
    </source>
</evidence>
<feature type="transmembrane region" description="Helical" evidence="1">
    <location>
        <begin position="61"/>
        <end position="82"/>
    </location>
</feature>
<keyword evidence="1" id="KW-1133">Transmembrane helix</keyword>
<evidence type="ECO:0000256" key="1">
    <source>
        <dbReference type="SAM" id="Phobius"/>
    </source>
</evidence>
<evidence type="ECO:0008006" key="4">
    <source>
        <dbReference type="Google" id="ProtNLM"/>
    </source>
</evidence>
<feature type="non-terminal residue" evidence="2">
    <location>
        <position position="1"/>
    </location>
</feature>
<protein>
    <recommendedName>
        <fullName evidence="4">MFS general substrate transporter</fullName>
    </recommendedName>
</protein>
<feature type="transmembrane region" description="Helical" evidence="1">
    <location>
        <begin position="102"/>
        <end position="127"/>
    </location>
</feature>
<keyword evidence="3" id="KW-1185">Reference proteome</keyword>